<evidence type="ECO:0000313" key="16">
    <source>
        <dbReference type="EMBL" id="KAJ7032297.1"/>
    </source>
</evidence>
<dbReference type="PROSITE" id="PS00436">
    <property type="entry name" value="PEROXIDASE_2"/>
    <property type="match status" value="1"/>
</dbReference>
<keyword evidence="13" id="KW-0732">Signal</keyword>
<dbReference type="PROSITE" id="PS50873">
    <property type="entry name" value="PEROXIDASE_4"/>
    <property type="match status" value="1"/>
</dbReference>
<feature type="binding site" evidence="10">
    <location>
        <position position="108"/>
    </location>
    <ligand>
        <name>Ca(2+)</name>
        <dbReference type="ChEBI" id="CHEBI:29108"/>
        <label>1</label>
    </ligand>
</feature>
<dbReference type="InterPro" id="IPR001621">
    <property type="entry name" value="Ligninase"/>
</dbReference>
<evidence type="ECO:0000256" key="8">
    <source>
        <dbReference type="ARBA" id="ARBA00023180"/>
    </source>
</evidence>
<comment type="similarity">
    <text evidence="1 13">Belongs to the peroxidase family. Ligninase subfamily.</text>
</comment>
<comment type="cofactor">
    <cofactor evidence="10">
        <name>heme b</name>
        <dbReference type="ChEBI" id="CHEBI:60344"/>
    </cofactor>
    <text evidence="10">Binds 1 heme b (iron(II)-protoporphyrin IX) group per subunit.</text>
</comment>
<evidence type="ECO:0000256" key="12">
    <source>
        <dbReference type="PIRSR" id="PIRSR601621-4"/>
    </source>
</evidence>
<dbReference type="InterPro" id="IPR002016">
    <property type="entry name" value="Haem_peroxidase"/>
</dbReference>
<evidence type="ECO:0000256" key="5">
    <source>
        <dbReference type="ARBA" id="ARBA00022723"/>
    </source>
</evidence>
<evidence type="ECO:0000313" key="17">
    <source>
        <dbReference type="Proteomes" id="UP001218188"/>
    </source>
</evidence>
<evidence type="ECO:0000256" key="13">
    <source>
        <dbReference type="RuleBase" id="RU363051"/>
    </source>
</evidence>
<feature type="binding site" evidence="10">
    <location>
        <position position="110"/>
    </location>
    <ligand>
        <name>Ca(2+)</name>
        <dbReference type="ChEBI" id="CHEBI:29108"/>
        <label>1</label>
    </ligand>
</feature>
<organism evidence="16 17">
    <name type="scientific">Mycena alexandri</name>
    <dbReference type="NCBI Taxonomy" id="1745969"/>
    <lineage>
        <taxon>Eukaryota</taxon>
        <taxon>Fungi</taxon>
        <taxon>Dikarya</taxon>
        <taxon>Basidiomycota</taxon>
        <taxon>Agaricomycotina</taxon>
        <taxon>Agaricomycetes</taxon>
        <taxon>Agaricomycetidae</taxon>
        <taxon>Agaricales</taxon>
        <taxon>Marasmiineae</taxon>
        <taxon>Mycenaceae</taxon>
        <taxon>Mycena</taxon>
    </lineage>
</organism>
<keyword evidence="7 10" id="KW-0408">Iron</keyword>
<dbReference type="GO" id="GO:0042744">
    <property type="term" value="P:hydrogen peroxide catabolic process"/>
    <property type="evidence" value="ECO:0007669"/>
    <property type="project" value="TreeGrafter"/>
</dbReference>
<keyword evidence="12" id="KW-1015">Disulfide bond</keyword>
<keyword evidence="2" id="KW-0964">Secreted</keyword>
<accession>A0AAD6SRW4</accession>
<evidence type="ECO:0000256" key="11">
    <source>
        <dbReference type="PIRSR" id="PIRSR601621-3"/>
    </source>
</evidence>
<protein>
    <recommendedName>
        <fullName evidence="13">Peroxidase</fullName>
        <ecNumber evidence="13">1.11.1.-</ecNumber>
    </recommendedName>
</protein>
<feature type="signal peptide" evidence="13">
    <location>
        <begin position="1"/>
        <end position="18"/>
    </location>
</feature>
<keyword evidence="17" id="KW-1185">Reference proteome</keyword>
<evidence type="ECO:0000256" key="14">
    <source>
        <dbReference type="SAM" id="MobiDB-lite"/>
    </source>
</evidence>
<feature type="compositionally biased region" description="Gly residues" evidence="14">
    <location>
        <begin position="327"/>
        <end position="341"/>
    </location>
</feature>
<dbReference type="EMBL" id="JARJCM010000074">
    <property type="protein sequence ID" value="KAJ7032297.1"/>
    <property type="molecule type" value="Genomic_DNA"/>
</dbReference>
<evidence type="ECO:0000256" key="3">
    <source>
        <dbReference type="ARBA" id="ARBA00022559"/>
    </source>
</evidence>
<feature type="region of interest" description="Disordered" evidence="14">
    <location>
        <begin position="23"/>
        <end position="47"/>
    </location>
</feature>
<evidence type="ECO:0000256" key="7">
    <source>
        <dbReference type="ARBA" id="ARBA00023004"/>
    </source>
</evidence>
<dbReference type="Pfam" id="PF00141">
    <property type="entry name" value="peroxidase"/>
    <property type="match status" value="1"/>
</dbReference>
<keyword evidence="6 13" id="KW-0560">Oxidoreductase</keyword>
<reference evidence="16" key="1">
    <citation type="submission" date="2023-03" db="EMBL/GenBank/DDBJ databases">
        <title>Massive genome expansion in bonnet fungi (Mycena s.s.) driven by repeated elements and novel gene families across ecological guilds.</title>
        <authorList>
            <consortium name="Lawrence Berkeley National Laboratory"/>
            <person name="Harder C.B."/>
            <person name="Miyauchi S."/>
            <person name="Viragh M."/>
            <person name="Kuo A."/>
            <person name="Thoen E."/>
            <person name="Andreopoulos B."/>
            <person name="Lu D."/>
            <person name="Skrede I."/>
            <person name="Drula E."/>
            <person name="Henrissat B."/>
            <person name="Morin E."/>
            <person name="Kohler A."/>
            <person name="Barry K."/>
            <person name="LaButti K."/>
            <person name="Morin E."/>
            <person name="Salamov A."/>
            <person name="Lipzen A."/>
            <person name="Mereny Z."/>
            <person name="Hegedus B."/>
            <person name="Baldrian P."/>
            <person name="Stursova M."/>
            <person name="Weitz H."/>
            <person name="Taylor A."/>
            <person name="Grigoriev I.V."/>
            <person name="Nagy L.G."/>
            <person name="Martin F."/>
            <person name="Kauserud H."/>
        </authorList>
    </citation>
    <scope>NUCLEOTIDE SEQUENCE</scope>
    <source>
        <strain evidence="16">CBHHK200</strain>
    </source>
</reference>
<dbReference type="SUPFAM" id="SSF48113">
    <property type="entry name" value="Heme-dependent peroxidases"/>
    <property type="match status" value="1"/>
</dbReference>
<dbReference type="EC" id="1.11.1.-" evidence="13"/>
<feature type="binding site" evidence="10">
    <location>
        <position position="241"/>
    </location>
    <ligand>
        <name>Ca(2+)</name>
        <dbReference type="ChEBI" id="CHEBI:29108"/>
        <label>2</label>
    </ligand>
</feature>
<feature type="chain" id="PRO_5041780448" description="Peroxidase" evidence="13">
    <location>
        <begin position="19"/>
        <end position="376"/>
    </location>
</feature>
<feature type="active site" description="Proton acceptor" evidence="9">
    <location>
        <position position="90"/>
    </location>
</feature>
<dbReference type="PRINTS" id="PR00458">
    <property type="entry name" value="PEROXIDASE"/>
</dbReference>
<feature type="disulfide bond" evidence="12">
    <location>
        <begin position="77"/>
        <end position="161"/>
    </location>
</feature>
<evidence type="ECO:0000259" key="15">
    <source>
        <dbReference type="PROSITE" id="PS50873"/>
    </source>
</evidence>
<feature type="site" description="Transition state stabilizer" evidence="11">
    <location>
        <position position="86"/>
    </location>
</feature>
<feature type="binding site" evidence="10">
    <location>
        <position position="91"/>
    </location>
    <ligand>
        <name>Ca(2+)</name>
        <dbReference type="ChEBI" id="CHEBI:29108"/>
        <label>1</label>
    </ligand>
</feature>
<feature type="binding site" evidence="10">
    <location>
        <position position="112"/>
    </location>
    <ligand>
        <name>Ca(2+)</name>
        <dbReference type="ChEBI" id="CHEBI:29108"/>
        <label>1</label>
    </ligand>
</feature>
<dbReference type="GO" id="GO:0004601">
    <property type="term" value="F:peroxidase activity"/>
    <property type="evidence" value="ECO:0007669"/>
    <property type="project" value="UniProtKB-KW"/>
</dbReference>
<comment type="cofactor">
    <cofactor evidence="10 13">
        <name>Ca(2+)</name>
        <dbReference type="ChEBI" id="CHEBI:29108"/>
    </cofactor>
    <text evidence="10 13">Binds 2 calcium ions per subunit.</text>
</comment>
<keyword evidence="3 13" id="KW-0575">Peroxidase</keyword>
<dbReference type="InterPro" id="IPR019794">
    <property type="entry name" value="Peroxidases_AS"/>
</dbReference>
<dbReference type="PANTHER" id="PTHR31356:SF66">
    <property type="entry name" value="CATALASE-PEROXIDASE"/>
    <property type="match status" value="1"/>
</dbReference>
<feature type="binding site" evidence="10">
    <location>
        <position position="217"/>
    </location>
    <ligand>
        <name>Ca(2+)</name>
        <dbReference type="ChEBI" id="CHEBI:29108"/>
        <label>2</label>
    </ligand>
</feature>
<dbReference type="Gene3D" id="1.10.520.10">
    <property type="match status" value="1"/>
</dbReference>
<evidence type="ECO:0000256" key="6">
    <source>
        <dbReference type="ARBA" id="ARBA00023002"/>
    </source>
</evidence>
<feature type="domain" description="Plant heme peroxidase family profile" evidence="15">
    <location>
        <begin position="81"/>
        <end position="276"/>
    </location>
</feature>
<feature type="disulfide bond" evidence="12">
    <location>
        <begin position="58"/>
        <end position="310"/>
    </location>
</feature>
<gene>
    <name evidence="16" type="ORF">C8F04DRAFT_1262045</name>
</gene>
<dbReference type="PANTHER" id="PTHR31356">
    <property type="entry name" value="THYLAKOID LUMENAL 29 KDA PROTEIN, CHLOROPLASTIC-RELATED"/>
    <property type="match status" value="1"/>
</dbReference>
<keyword evidence="5 10" id="KW-0479">Metal-binding</keyword>
<keyword evidence="10 13" id="KW-0106">Calcium</keyword>
<dbReference type="GO" id="GO:0020037">
    <property type="term" value="F:heme binding"/>
    <property type="evidence" value="ECO:0007669"/>
    <property type="project" value="UniProtKB-UniRule"/>
</dbReference>
<evidence type="ECO:0000256" key="9">
    <source>
        <dbReference type="PIRSR" id="PIRSR601621-1"/>
    </source>
</evidence>
<feature type="region of interest" description="Disordered" evidence="14">
    <location>
        <begin position="325"/>
        <end position="352"/>
    </location>
</feature>
<dbReference type="GO" id="GO:0034599">
    <property type="term" value="P:cellular response to oxidative stress"/>
    <property type="evidence" value="ECO:0007669"/>
    <property type="project" value="InterPro"/>
</dbReference>
<comment type="caution">
    <text evidence="16">The sequence shown here is derived from an EMBL/GenBank/DDBJ whole genome shotgun (WGS) entry which is preliminary data.</text>
</comment>
<feature type="binding site" evidence="10">
    <location>
        <position position="236"/>
    </location>
    <ligand>
        <name>Ca(2+)</name>
        <dbReference type="ChEBI" id="CHEBI:29108"/>
        <label>2</label>
    </ligand>
</feature>
<keyword evidence="8" id="KW-0325">Glycoprotein</keyword>
<dbReference type="PRINTS" id="PR00462">
    <property type="entry name" value="LIGNINASE"/>
</dbReference>
<proteinExistence type="inferred from homology"/>
<evidence type="ECO:0000256" key="10">
    <source>
        <dbReference type="PIRSR" id="PIRSR601621-2"/>
    </source>
</evidence>
<dbReference type="InterPro" id="IPR010255">
    <property type="entry name" value="Haem_peroxidase_sf"/>
</dbReference>
<name>A0AAD6SRW4_9AGAR</name>
<evidence type="ECO:0000256" key="4">
    <source>
        <dbReference type="ARBA" id="ARBA00022617"/>
    </source>
</evidence>
<dbReference type="AlphaFoldDB" id="A0AAD6SRW4"/>
<dbReference type="Gene3D" id="1.10.420.10">
    <property type="entry name" value="Peroxidase, domain 2"/>
    <property type="match status" value="1"/>
</dbReference>
<feature type="binding site" description="axial binding residue" evidence="10">
    <location>
        <position position="216"/>
    </location>
    <ligand>
        <name>heme b</name>
        <dbReference type="ChEBI" id="CHEBI:60344"/>
    </ligand>
    <ligandPart>
        <name>Fe</name>
        <dbReference type="ChEBI" id="CHEBI:18248"/>
    </ligandPart>
</feature>
<feature type="binding site" evidence="10">
    <location>
        <position position="234"/>
    </location>
    <ligand>
        <name>Ca(2+)</name>
        <dbReference type="ChEBI" id="CHEBI:29108"/>
        <label>2</label>
    </ligand>
</feature>
<keyword evidence="4 10" id="KW-0349">Heme</keyword>
<dbReference type="GO" id="GO:0046872">
    <property type="term" value="F:metal ion binding"/>
    <property type="evidence" value="ECO:0007669"/>
    <property type="project" value="UniProtKB-UniRule"/>
</dbReference>
<evidence type="ECO:0000256" key="2">
    <source>
        <dbReference type="ARBA" id="ARBA00022525"/>
    </source>
</evidence>
<sequence>MRSLSLFIVALLGTSVHGIPQVVPASGGPSGSGGSGKPPPTTAGDGIPLVANAKNPVCVPWYAIRDAIMGGLFQGRCTDNARAAVRLAFHDAGTFSLALRAAGLPNGGADGSMLSDPTEVNRSENNGLQTIVGLLQPLVTKFNVAPGDVLHLAGALGVLACPGGPVVPVFVGRHLPLNIAPQGLLPSPEDPVDKLVARFADMGLTIRQMIALIGAHTTGRQRFVNTAVAGNSFDSTINIWDTRFYTETLATGLLPGQFKLDSDVKFATNITTATEFTRFIGHQDLWITDYAGAHEQMSILGQDTTTLTDCSEILPLSISLTPLEIGTTGGGGGGGGGGEGGVAPASNKPVTDPPIDPTLLEAAIEKFRDIWLVPAA</sequence>
<dbReference type="Proteomes" id="UP001218188">
    <property type="component" value="Unassembled WGS sequence"/>
</dbReference>
<dbReference type="GO" id="GO:0000302">
    <property type="term" value="P:response to reactive oxygen species"/>
    <property type="evidence" value="ECO:0007669"/>
    <property type="project" value="TreeGrafter"/>
</dbReference>
<evidence type="ECO:0000256" key="1">
    <source>
        <dbReference type="ARBA" id="ARBA00006089"/>
    </source>
</evidence>
<dbReference type="InterPro" id="IPR044831">
    <property type="entry name" value="Ccp1-like"/>
</dbReference>